<dbReference type="SUPFAM" id="SSF49562">
    <property type="entry name" value="C2 domain (Calcium/lipid-binding domain, CaLB)"/>
    <property type="match status" value="1"/>
</dbReference>
<evidence type="ECO:0000259" key="2">
    <source>
        <dbReference type="PROSITE" id="PS50004"/>
    </source>
</evidence>
<accession>A0A3B4E6G1</accession>
<name>A0A3B4E6G1_PYGNA</name>
<dbReference type="InterPro" id="IPR035892">
    <property type="entry name" value="C2_domain_sf"/>
</dbReference>
<dbReference type="Pfam" id="PF00168">
    <property type="entry name" value="C2"/>
    <property type="match status" value="1"/>
</dbReference>
<dbReference type="PANTHER" id="PTHR46291:SF9">
    <property type="entry name" value="C2 CALCIUM-DEPENDENT DOMAIN-CONTAINING PROTEIN 4C-LIKE"/>
    <property type="match status" value="1"/>
</dbReference>
<dbReference type="PANTHER" id="PTHR46291">
    <property type="entry name" value="C2 DOMAIN-CONTAINING PROTEIN"/>
    <property type="match status" value="1"/>
</dbReference>
<feature type="compositionally biased region" description="Low complexity" evidence="1">
    <location>
        <begin position="166"/>
        <end position="180"/>
    </location>
</feature>
<dbReference type="OrthoDB" id="9947256at2759"/>
<protein>
    <recommendedName>
        <fullName evidence="2">C2 domain-containing protein</fullName>
    </recommendedName>
</protein>
<feature type="compositionally biased region" description="Polar residues" evidence="1">
    <location>
        <begin position="81"/>
        <end position="90"/>
    </location>
</feature>
<reference evidence="3" key="3">
    <citation type="submission" date="2025-09" db="UniProtKB">
        <authorList>
            <consortium name="Ensembl"/>
        </authorList>
    </citation>
    <scope>IDENTIFICATION</scope>
</reference>
<proteinExistence type="predicted"/>
<dbReference type="InterPro" id="IPR043549">
    <property type="entry name" value="C2C4C/C2C4D"/>
</dbReference>
<dbReference type="PROSITE" id="PS50004">
    <property type="entry name" value="C2"/>
    <property type="match status" value="1"/>
</dbReference>
<evidence type="ECO:0000313" key="3">
    <source>
        <dbReference type="Ensembl" id="ENSPNAP00000030901.1"/>
    </source>
</evidence>
<feature type="region of interest" description="Disordered" evidence="1">
    <location>
        <begin position="202"/>
        <end position="234"/>
    </location>
</feature>
<evidence type="ECO:0000313" key="4">
    <source>
        <dbReference type="Proteomes" id="UP001501920"/>
    </source>
</evidence>
<dbReference type="GeneID" id="108426640"/>
<reference evidence="3" key="2">
    <citation type="submission" date="2025-08" db="UniProtKB">
        <authorList>
            <consortium name="Ensembl"/>
        </authorList>
    </citation>
    <scope>IDENTIFICATION</scope>
</reference>
<feature type="compositionally biased region" description="Basic and acidic residues" evidence="1">
    <location>
        <begin position="203"/>
        <end position="224"/>
    </location>
</feature>
<dbReference type="GeneTree" id="ENSGT00940000162206"/>
<feature type="domain" description="C2" evidence="2">
    <location>
        <begin position="273"/>
        <end position="399"/>
    </location>
</feature>
<dbReference type="OMA" id="RQTLNCA"/>
<dbReference type="InterPro" id="IPR000008">
    <property type="entry name" value="C2_dom"/>
</dbReference>
<dbReference type="CDD" id="cd00030">
    <property type="entry name" value="C2"/>
    <property type="match status" value="1"/>
</dbReference>
<dbReference type="RefSeq" id="XP_017551770.1">
    <property type="nucleotide sequence ID" value="XM_017696281.2"/>
</dbReference>
<dbReference type="SMART" id="SM00239">
    <property type="entry name" value="C2"/>
    <property type="match status" value="1"/>
</dbReference>
<sequence>MWILRRVQESAESFPAEISRLVSKNSEEISAKANLLNKLHNNVLTPDKIPDFFLPPRLSRRSLVSAEGPVSERLGEKQPDCGQNSQSKPDMTTVKADMNKGAVVGLRGPTPVPFSLKSYESGLFESPNTRRKESLFHSAFTRYKLERVTPRAAPELPSITLLKAGSMESDSSSSADSSPHNSPPPSWPVRRKWDIMASLSRSASKESLHKEGPLSFRNTDKVQTEKATPTKASHNGTAQHLNCLTLTPPLQCPLDMLHCQERLHSEHILLLPNRGRIRLSASHSDTTGDLSTVRIRVVSVEGLREPSDLRALHCGLTLSLTPGKLQRQHSATIRNCRNPVFNEDFFFTEPEGEEGGLRELALRVKVLDKASGLGRAAVLGVIVKPLSELLPVRENHLQRERSGLPDPD</sequence>
<keyword evidence="4" id="KW-1185">Reference proteome</keyword>
<feature type="compositionally biased region" description="Polar residues" evidence="1">
    <location>
        <begin position="225"/>
        <end position="234"/>
    </location>
</feature>
<feature type="region of interest" description="Disordered" evidence="1">
    <location>
        <begin position="64"/>
        <end position="92"/>
    </location>
</feature>
<dbReference type="STRING" id="42514.ENSPNAP00000030901"/>
<dbReference type="Proteomes" id="UP001501920">
    <property type="component" value="Chromosome 29"/>
</dbReference>
<evidence type="ECO:0000256" key="1">
    <source>
        <dbReference type="SAM" id="MobiDB-lite"/>
    </source>
</evidence>
<feature type="region of interest" description="Disordered" evidence="1">
    <location>
        <begin position="165"/>
        <end position="189"/>
    </location>
</feature>
<dbReference type="Gene3D" id="2.60.40.150">
    <property type="entry name" value="C2 domain"/>
    <property type="match status" value="1"/>
</dbReference>
<dbReference type="Ensembl" id="ENSPNAT00000019280.2">
    <property type="protein sequence ID" value="ENSPNAP00000030901.1"/>
    <property type="gene ID" value="ENSPNAG00000017815.2"/>
</dbReference>
<dbReference type="AlphaFoldDB" id="A0A3B4E6G1"/>
<organism evidence="3 4">
    <name type="scientific">Pygocentrus nattereri</name>
    <name type="common">Red-bellied piranha</name>
    <dbReference type="NCBI Taxonomy" id="42514"/>
    <lineage>
        <taxon>Eukaryota</taxon>
        <taxon>Metazoa</taxon>
        <taxon>Chordata</taxon>
        <taxon>Craniata</taxon>
        <taxon>Vertebrata</taxon>
        <taxon>Euteleostomi</taxon>
        <taxon>Actinopterygii</taxon>
        <taxon>Neopterygii</taxon>
        <taxon>Teleostei</taxon>
        <taxon>Ostariophysi</taxon>
        <taxon>Characiformes</taxon>
        <taxon>Characoidei</taxon>
        <taxon>Pygocentrus</taxon>
    </lineage>
</organism>
<reference evidence="3 4" key="1">
    <citation type="submission" date="2020-10" db="EMBL/GenBank/DDBJ databases">
        <title>Pygocentrus nattereri (red-bellied piranha) genome, fPygNat1, primary haplotype.</title>
        <authorList>
            <person name="Myers G."/>
            <person name="Meyer A."/>
            <person name="Karagic N."/>
            <person name="Pippel M."/>
            <person name="Winkler S."/>
            <person name="Tracey A."/>
            <person name="Wood J."/>
            <person name="Formenti G."/>
            <person name="Howe K."/>
            <person name="Fedrigo O."/>
            <person name="Jarvis E.D."/>
        </authorList>
    </citation>
    <scope>NUCLEOTIDE SEQUENCE [LARGE SCALE GENOMIC DNA]</scope>
</reference>